<evidence type="ECO:0000256" key="1">
    <source>
        <dbReference type="ARBA" id="ARBA00005863"/>
    </source>
</evidence>
<proteinExistence type="inferred from homology"/>
<dbReference type="STRING" id="41688.A0A2N3MZK4"/>
<dbReference type="InterPro" id="IPR050593">
    <property type="entry name" value="LovG"/>
</dbReference>
<evidence type="ECO:0000313" key="5">
    <source>
        <dbReference type="Proteomes" id="UP000233524"/>
    </source>
</evidence>
<dbReference type="Gene3D" id="3.40.50.1820">
    <property type="entry name" value="alpha/beta hydrolase"/>
    <property type="match status" value="1"/>
</dbReference>
<dbReference type="PANTHER" id="PTHR48070:SF3">
    <property type="entry name" value="ESTERASE DBAE-RELATED"/>
    <property type="match status" value="1"/>
</dbReference>
<evidence type="ECO:0000256" key="2">
    <source>
        <dbReference type="ARBA" id="ARBA00022801"/>
    </source>
</evidence>
<feature type="domain" description="Serine hydrolase" evidence="3">
    <location>
        <begin position="13"/>
        <end position="249"/>
    </location>
</feature>
<dbReference type="Pfam" id="PF03959">
    <property type="entry name" value="FSH1"/>
    <property type="match status" value="1"/>
</dbReference>
<name>A0A2N3MZK4_9PEZI</name>
<dbReference type="InterPro" id="IPR005645">
    <property type="entry name" value="FSH-like_dom"/>
</dbReference>
<dbReference type="Proteomes" id="UP000233524">
    <property type="component" value="Unassembled WGS sequence"/>
</dbReference>
<protein>
    <recommendedName>
        <fullName evidence="3">Serine hydrolase domain-containing protein</fullName>
    </recommendedName>
</protein>
<keyword evidence="2" id="KW-0378">Hydrolase</keyword>
<dbReference type="PANTHER" id="PTHR48070">
    <property type="entry name" value="ESTERASE OVCA2"/>
    <property type="match status" value="1"/>
</dbReference>
<evidence type="ECO:0000313" key="4">
    <source>
        <dbReference type="EMBL" id="PKS05611.1"/>
    </source>
</evidence>
<gene>
    <name evidence="4" type="ORF">jhhlp_008129</name>
</gene>
<dbReference type="InParanoid" id="A0A2N3MZK4"/>
<dbReference type="InterPro" id="IPR029058">
    <property type="entry name" value="AB_hydrolase_fold"/>
</dbReference>
<accession>A0A2N3MZK4</accession>
<dbReference type="EMBL" id="NLAX01001584">
    <property type="protein sequence ID" value="PKS05611.1"/>
    <property type="molecule type" value="Genomic_DNA"/>
</dbReference>
<sequence length="264" mass="28905">MADPAPDATLHLPRILCLHGGGVNAEIFHMQCRTLMARLNDTFRLVFVDGPFICPPHPTIVKVYGDYGPFRRWLRWQPDQPEIDAATAAGQIRYQIDLAMEEDDQRGATGPWVGLLGFSQGAKVSAGLLYTQQKLVEKLGPEAVPASWGFKFGVLLAGRAPVVVMDERVEMVPGVADAAAMSTGFKDWPAANKGEHVLRIPTLHVHGLRDPGLQEHRVLLNLYCEEGTAELIEWDGEHRVPIKAHDVEAVAKGILALGKQTGVI</sequence>
<organism evidence="4 5">
    <name type="scientific">Lomentospora prolificans</name>
    <dbReference type="NCBI Taxonomy" id="41688"/>
    <lineage>
        <taxon>Eukaryota</taxon>
        <taxon>Fungi</taxon>
        <taxon>Dikarya</taxon>
        <taxon>Ascomycota</taxon>
        <taxon>Pezizomycotina</taxon>
        <taxon>Sordariomycetes</taxon>
        <taxon>Hypocreomycetidae</taxon>
        <taxon>Microascales</taxon>
        <taxon>Microascaceae</taxon>
        <taxon>Lomentospora</taxon>
    </lineage>
</organism>
<dbReference type="OrthoDB" id="2094269at2759"/>
<dbReference type="GO" id="GO:0005634">
    <property type="term" value="C:nucleus"/>
    <property type="evidence" value="ECO:0007669"/>
    <property type="project" value="TreeGrafter"/>
</dbReference>
<dbReference type="VEuPathDB" id="FungiDB:jhhlp_008129"/>
<dbReference type="GO" id="GO:0016787">
    <property type="term" value="F:hydrolase activity"/>
    <property type="evidence" value="ECO:0007669"/>
    <property type="project" value="UniProtKB-KW"/>
</dbReference>
<evidence type="ECO:0000259" key="3">
    <source>
        <dbReference type="Pfam" id="PF03959"/>
    </source>
</evidence>
<reference evidence="4 5" key="1">
    <citation type="journal article" date="2017" name="G3 (Bethesda)">
        <title>First Draft Genome Sequence of the Pathogenic Fungus Lomentospora prolificans (Formerly Scedosporium prolificans).</title>
        <authorList>
            <person name="Luo R."/>
            <person name="Zimin A."/>
            <person name="Workman R."/>
            <person name="Fan Y."/>
            <person name="Pertea G."/>
            <person name="Grossman N."/>
            <person name="Wear M.P."/>
            <person name="Jia B."/>
            <person name="Miller H."/>
            <person name="Casadevall A."/>
            <person name="Timp W."/>
            <person name="Zhang S.X."/>
            <person name="Salzberg S.L."/>
        </authorList>
    </citation>
    <scope>NUCLEOTIDE SEQUENCE [LARGE SCALE GENOMIC DNA]</scope>
    <source>
        <strain evidence="4 5">JHH-5317</strain>
    </source>
</reference>
<keyword evidence="5" id="KW-1185">Reference proteome</keyword>
<dbReference type="AlphaFoldDB" id="A0A2N3MZK4"/>
<comment type="similarity">
    <text evidence="1">Belongs to the LovG family.</text>
</comment>
<dbReference type="GO" id="GO:0044550">
    <property type="term" value="P:secondary metabolite biosynthetic process"/>
    <property type="evidence" value="ECO:0007669"/>
    <property type="project" value="TreeGrafter"/>
</dbReference>
<dbReference type="SUPFAM" id="SSF53474">
    <property type="entry name" value="alpha/beta-Hydrolases"/>
    <property type="match status" value="1"/>
</dbReference>
<dbReference type="GO" id="GO:0005737">
    <property type="term" value="C:cytoplasm"/>
    <property type="evidence" value="ECO:0007669"/>
    <property type="project" value="TreeGrafter"/>
</dbReference>
<comment type="caution">
    <text evidence="4">The sequence shown here is derived from an EMBL/GenBank/DDBJ whole genome shotgun (WGS) entry which is preliminary data.</text>
</comment>